<dbReference type="OrthoDB" id="202188at2157"/>
<dbReference type="Proteomes" id="UP000075321">
    <property type="component" value="Unassembled WGS sequence"/>
</dbReference>
<organism evidence="2 3">
    <name type="scientific">Halalkalicoccus paucihalophilus</name>
    <dbReference type="NCBI Taxonomy" id="1008153"/>
    <lineage>
        <taxon>Archaea</taxon>
        <taxon>Methanobacteriati</taxon>
        <taxon>Methanobacteriota</taxon>
        <taxon>Stenosarchaea group</taxon>
        <taxon>Halobacteria</taxon>
        <taxon>Halobacteriales</taxon>
        <taxon>Halococcaceae</taxon>
        <taxon>Halalkalicoccus</taxon>
    </lineage>
</organism>
<dbReference type="RefSeq" id="WP_066381550.1">
    <property type="nucleotide sequence ID" value="NZ_LTAZ01000004.1"/>
</dbReference>
<comment type="caution">
    <text evidence="2">The sequence shown here is derived from an EMBL/GenBank/DDBJ whole genome shotgun (WGS) entry which is preliminary data.</text>
</comment>
<gene>
    <name evidence="2" type="ORF">HAPAU_17660</name>
</gene>
<feature type="transmembrane region" description="Helical" evidence="1">
    <location>
        <begin position="109"/>
        <end position="134"/>
    </location>
</feature>
<evidence type="ECO:0000313" key="3">
    <source>
        <dbReference type="Proteomes" id="UP000075321"/>
    </source>
</evidence>
<keyword evidence="3" id="KW-1185">Reference proteome</keyword>
<dbReference type="InterPro" id="IPR025098">
    <property type="entry name" value="DUF4013"/>
</dbReference>
<evidence type="ECO:0000256" key="1">
    <source>
        <dbReference type="SAM" id="Phobius"/>
    </source>
</evidence>
<accession>A0A151AG86</accession>
<proteinExistence type="predicted"/>
<dbReference type="EMBL" id="LTAZ01000004">
    <property type="protein sequence ID" value="KYH26666.1"/>
    <property type="molecule type" value="Genomic_DNA"/>
</dbReference>
<sequence length="211" mass="21630">MSERLAFLRGENAEEALLVGWICLLAHSLFLPWLSLVPAVGYLVAVARAVIDRESDLPAVEFRTLLVAGPVASVIGLGYGLVPLAVGVITVSLATGTTVDPTGGTGPLFLVGSTMTLFVLLAALYTVPVALCGYARGGVGSALPDSSFVRIMGRAAYFVGWTSALVVLAAGALAGSVVGAVPLIGPLLGPLVWWVVALAATRRLAAGYREA</sequence>
<protein>
    <recommendedName>
        <fullName evidence="4">DUF4013 domain-containing protein</fullName>
    </recommendedName>
</protein>
<feature type="transmembrane region" description="Helical" evidence="1">
    <location>
        <begin position="18"/>
        <end position="44"/>
    </location>
</feature>
<dbReference type="PATRIC" id="fig|1008153.3.peg.1796"/>
<feature type="transmembrane region" description="Helical" evidence="1">
    <location>
        <begin position="155"/>
        <end position="174"/>
    </location>
</feature>
<name>A0A151AG86_9EURY</name>
<dbReference type="Pfam" id="PF13197">
    <property type="entry name" value="DUF4013"/>
    <property type="match status" value="1"/>
</dbReference>
<keyword evidence="1" id="KW-0472">Membrane</keyword>
<keyword evidence="1" id="KW-1133">Transmembrane helix</keyword>
<evidence type="ECO:0008006" key="4">
    <source>
        <dbReference type="Google" id="ProtNLM"/>
    </source>
</evidence>
<evidence type="ECO:0000313" key="2">
    <source>
        <dbReference type="EMBL" id="KYH26666.1"/>
    </source>
</evidence>
<reference evidence="2 3" key="1">
    <citation type="submission" date="2016-02" db="EMBL/GenBank/DDBJ databases">
        <title>Genome sequence of Halalkalicoccus paucihalophilus DSM 24557.</title>
        <authorList>
            <person name="Poehlein A."/>
            <person name="Daniel R."/>
        </authorList>
    </citation>
    <scope>NUCLEOTIDE SEQUENCE [LARGE SCALE GENOMIC DNA]</scope>
    <source>
        <strain evidence="2 3">DSM 24557</strain>
    </source>
</reference>
<feature type="transmembrane region" description="Helical" evidence="1">
    <location>
        <begin position="65"/>
        <end position="89"/>
    </location>
</feature>
<dbReference type="AlphaFoldDB" id="A0A151AG86"/>
<keyword evidence="1" id="KW-0812">Transmembrane</keyword>
<feature type="transmembrane region" description="Helical" evidence="1">
    <location>
        <begin position="180"/>
        <end position="200"/>
    </location>
</feature>